<evidence type="ECO:0000256" key="7">
    <source>
        <dbReference type="ARBA" id="ARBA00038459"/>
    </source>
</evidence>
<organism evidence="10 11">
    <name type="scientific">Stemphylium lycopersici</name>
    <name type="common">Tomato gray leaf spot disease fungus</name>
    <name type="synonym">Thyrospora lycopersici</name>
    <dbReference type="NCBI Taxonomy" id="183478"/>
    <lineage>
        <taxon>Eukaryota</taxon>
        <taxon>Fungi</taxon>
        <taxon>Dikarya</taxon>
        <taxon>Ascomycota</taxon>
        <taxon>Pezizomycotina</taxon>
        <taxon>Dothideomycetes</taxon>
        <taxon>Pleosporomycetidae</taxon>
        <taxon>Pleosporales</taxon>
        <taxon>Pleosporineae</taxon>
        <taxon>Pleosporaceae</taxon>
        <taxon>Stemphylium</taxon>
    </lineage>
</organism>
<dbReference type="InterPro" id="IPR036259">
    <property type="entry name" value="MFS_trans_sf"/>
</dbReference>
<dbReference type="Gene3D" id="1.20.1720.10">
    <property type="entry name" value="Multidrug resistance protein D"/>
    <property type="match status" value="1"/>
</dbReference>
<dbReference type="STRING" id="183478.A0A364NEM9"/>
<feature type="transmembrane region" description="Helical" evidence="8">
    <location>
        <begin position="203"/>
        <end position="223"/>
    </location>
</feature>
<comment type="similarity">
    <text evidence="7">Belongs to the major facilitator superfamily. DHA1 family. Polyamines/proton antiporter (TC 2.A.1.2.16) subfamily.</text>
</comment>
<dbReference type="Proteomes" id="UP000249619">
    <property type="component" value="Unassembled WGS sequence"/>
</dbReference>
<feature type="transmembrane region" description="Helical" evidence="8">
    <location>
        <begin position="113"/>
        <end position="135"/>
    </location>
</feature>
<evidence type="ECO:0000256" key="2">
    <source>
        <dbReference type="ARBA" id="ARBA00022448"/>
    </source>
</evidence>
<dbReference type="OrthoDB" id="6770063at2759"/>
<protein>
    <submittedName>
        <fullName evidence="10">Major facilitator superfamily protein</fullName>
    </submittedName>
</protein>
<evidence type="ECO:0000256" key="3">
    <source>
        <dbReference type="ARBA" id="ARBA00022475"/>
    </source>
</evidence>
<feature type="transmembrane region" description="Helical" evidence="8">
    <location>
        <begin position="174"/>
        <end position="197"/>
    </location>
</feature>
<comment type="caution">
    <text evidence="10">The sequence shown here is derived from an EMBL/GenBank/DDBJ whole genome shotgun (WGS) entry which is preliminary data.</text>
</comment>
<dbReference type="GO" id="GO:0005886">
    <property type="term" value="C:plasma membrane"/>
    <property type="evidence" value="ECO:0007669"/>
    <property type="project" value="UniProtKB-SubCell"/>
</dbReference>
<proteinExistence type="inferred from homology"/>
<dbReference type="AlphaFoldDB" id="A0A364NEM9"/>
<accession>A0A364NEM9</accession>
<feature type="transmembrane region" description="Helical" evidence="8">
    <location>
        <begin position="147"/>
        <end position="167"/>
    </location>
</feature>
<keyword evidence="3" id="KW-1003">Cell membrane</keyword>
<keyword evidence="11" id="KW-1185">Reference proteome</keyword>
<evidence type="ECO:0000313" key="11">
    <source>
        <dbReference type="Proteomes" id="UP000249619"/>
    </source>
</evidence>
<evidence type="ECO:0000259" key="9">
    <source>
        <dbReference type="PROSITE" id="PS50850"/>
    </source>
</evidence>
<feature type="domain" description="Major facilitator superfamily (MFS) profile" evidence="9">
    <location>
        <begin position="47"/>
        <end position="286"/>
    </location>
</feature>
<dbReference type="PANTHER" id="PTHR23502">
    <property type="entry name" value="MAJOR FACILITATOR SUPERFAMILY"/>
    <property type="match status" value="1"/>
</dbReference>
<feature type="transmembrane region" description="Helical" evidence="8">
    <location>
        <begin position="88"/>
        <end position="106"/>
    </location>
</feature>
<keyword evidence="2" id="KW-0813">Transport</keyword>
<dbReference type="PROSITE" id="PS50850">
    <property type="entry name" value="MFS"/>
    <property type="match status" value="1"/>
</dbReference>
<comment type="subcellular location">
    <subcellularLocation>
        <location evidence="1">Cell membrane</location>
        <topology evidence="1">Multi-pass membrane protein</topology>
    </subcellularLocation>
</comment>
<dbReference type="Pfam" id="PF07690">
    <property type="entry name" value="MFS_1"/>
    <property type="match status" value="1"/>
</dbReference>
<dbReference type="GO" id="GO:0022857">
    <property type="term" value="F:transmembrane transporter activity"/>
    <property type="evidence" value="ECO:0007669"/>
    <property type="project" value="InterPro"/>
</dbReference>
<dbReference type="InterPro" id="IPR020846">
    <property type="entry name" value="MFS_dom"/>
</dbReference>
<dbReference type="EMBL" id="QGDH01000009">
    <property type="protein sequence ID" value="RAR15722.1"/>
    <property type="molecule type" value="Genomic_DNA"/>
</dbReference>
<evidence type="ECO:0000256" key="6">
    <source>
        <dbReference type="ARBA" id="ARBA00023136"/>
    </source>
</evidence>
<evidence type="ECO:0000256" key="1">
    <source>
        <dbReference type="ARBA" id="ARBA00004651"/>
    </source>
</evidence>
<gene>
    <name evidence="10" type="ORF">DDE83_000954</name>
</gene>
<keyword evidence="6 8" id="KW-0472">Membrane</keyword>
<dbReference type="InterPro" id="IPR011701">
    <property type="entry name" value="MFS"/>
</dbReference>
<evidence type="ECO:0000256" key="5">
    <source>
        <dbReference type="ARBA" id="ARBA00022989"/>
    </source>
</evidence>
<evidence type="ECO:0000313" key="10">
    <source>
        <dbReference type="EMBL" id="RAR15722.1"/>
    </source>
</evidence>
<dbReference type="PANTHER" id="PTHR23502:SF186">
    <property type="entry name" value="MAJOR FACILITATOR SUPERFAMILY (MFS) PROFILE DOMAIN-CONTAINING PROTEIN"/>
    <property type="match status" value="1"/>
</dbReference>
<reference evidence="11" key="1">
    <citation type="submission" date="2018-05" db="EMBL/GenBank/DDBJ databases">
        <title>Draft genome sequence of Stemphylium lycopersici strain CIDEFI 213.</title>
        <authorList>
            <person name="Medina R."/>
            <person name="Franco M.E.E."/>
            <person name="Lucentini C.G."/>
            <person name="Saparrat M.C.N."/>
            <person name="Balatti P.A."/>
        </authorList>
    </citation>
    <scope>NUCLEOTIDE SEQUENCE [LARGE SCALE GENOMIC DNA]</scope>
    <source>
        <strain evidence="11">CIDEFI 213</strain>
    </source>
</reference>
<evidence type="ECO:0000256" key="4">
    <source>
        <dbReference type="ARBA" id="ARBA00022692"/>
    </source>
</evidence>
<keyword evidence="5 8" id="KW-1133">Transmembrane helix</keyword>
<keyword evidence="4 8" id="KW-0812">Transmembrane</keyword>
<dbReference type="SUPFAM" id="SSF103473">
    <property type="entry name" value="MFS general substrate transporter"/>
    <property type="match status" value="1"/>
</dbReference>
<evidence type="ECO:0000256" key="8">
    <source>
        <dbReference type="SAM" id="Phobius"/>
    </source>
</evidence>
<sequence length="286" mass="30873">MKPENSIETKEQKIDHVVLQEEEEVSWDGDNDAANPLNWPSSTKWTVITVVIMQAILSPIASTILAIGAKEIADDFHLTSAKLPVFPIAFYILGIGMGPLVLAPCSELYGKRIVYLLSFTSFAVLNLGCGFSPNIGVLTVLRFLSGVAGSVGPTLSSGSVGDVFAVAERGKAQAIVSLGPVFGPVLGGVVGGFVVYHTSGWRWLLWIVSIAAAGVCCLSFCLLKETYAPFILAQKAASLNREHPRTRYYVHDKAPVKDLFARSITRPVRLLFTSPILGFMALYQSL</sequence>
<name>A0A364NEM9_STELY</name>
<feature type="transmembrane region" description="Helical" evidence="8">
    <location>
        <begin position="45"/>
        <end position="68"/>
    </location>
</feature>